<dbReference type="EMBL" id="CP144748">
    <property type="protein sequence ID" value="WVZ70648.1"/>
    <property type="molecule type" value="Genomic_DNA"/>
</dbReference>
<keyword evidence="2" id="KW-1185">Reference proteome</keyword>
<name>A0AAQ3WQL7_PASNO</name>
<dbReference type="Proteomes" id="UP001341281">
    <property type="component" value="Chromosome 04"/>
</dbReference>
<accession>A0AAQ3WQL7</accession>
<reference evidence="1 2" key="1">
    <citation type="submission" date="2024-02" db="EMBL/GenBank/DDBJ databases">
        <title>High-quality chromosome-scale genome assembly of Pensacola bahiagrass (Paspalum notatum Flugge var. saurae).</title>
        <authorList>
            <person name="Vega J.M."/>
            <person name="Podio M."/>
            <person name="Orjuela J."/>
            <person name="Siena L.A."/>
            <person name="Pessino S.C."/>
            <person name="Combes M.C."/>
            <person name="Mariac C."/>
            <person name="Albertini E."/>
            <person name="Pupilli F."/>
            <person name="Ortiz J.P.A."/>
            <person name="Leblanc O."/>
        </authorList>
    </citation>
    <scope>NUCLEOTIDE SEQUENCE [LARGE SCALE GENOMIC DNA]</scope>
    <source>
        <strain evidence="1">R1</strain>
        <tissue evidence="1">Leaf</tissue>
    </source>
</reference>
<evidence type="ECO:0000313" key="2">
    <source>
        <dbReference type="Proteomes" id="UP001341281"/>
    </source>
</evidence>
<organism evidence="1 2">
    <name type="scientific">Paspalum notatum var. saurae</name>
    <dbReference type="NCBI Taxonomy" id="547442"/>
    <lineage>
        <taxon>Eukaryota</taxon>
        <taxon>Viridiplantae</taxon>
        <taxon>Streptophyta</taxon>
        <taxon>Embryophyta</taxon>
        <taxon>Tracheophyta</taxon>
        <taxon>Spermatophyta</taxon>
        <taxon>Magnoliopsida</taxon>
        <taxon>Liliopsida</taxon>
        <taxon>Poales</taxon>
        <taxon>Poaceae</taxon>
        <taxon>PACMAD clade</taxon>
        <taxon>Panicoideae</taxon>
        <taxon>Andropogonodae</taxon>
        <taxon>Paspaleae</taxon>
        <taxon>Paspalinae</taxon>
        <taxon>Paspalum</taxon>
    </lineage>
</organism>
<protein>
    <submittedName>
        <fullName evidence="1">Uncharacterized protein</fullName>
    </submittedName>
</protein>
<sequence length="141" mass="15564">MAVGEILHGSSCQATNSPGASFLLGVLSCPSVAAPLLSKQQQHQRTTCSTKFRNGLAPLLSMQDTATGHHGFALLIAAAPPRGVFSSTELPRCSTNARGNAQRAEWHRWRLRTRIGGYEIMKTRETTPELESDQHYSRFWR</sequence>
<gene>
    <name evidence="1" type="ORF">U9M48_019293</name>
</gene>
<proteinExistence type="predicted"/>
<dbReference type="AlphaFoldDB" id="A0AAQ3WQL7"/>
<evidence type="ECO:0000313" key="1">
    <source>
        <dbReference type="EMBL" id="WVZ70648.1"/>
    </source>
</evidence>